<organism evidence="3 4">
    <name type="scientific">Geothrix rubra</name>
    <dbReference type="NCBI Taxonomy" id="2927977"/>
    <lineage>
        <taxon>Bacteria</taxon>
        <taxon>Pseudomonadati</taxon>
        <taxon>Acidobacteriota</taxon>
        <taxon>Holophagae</taxon>
        <taxon>Holophagales</taxon>
        <taxon>Holophagaceae</taxon>
        <taxon>Geothrix</taxon>
    </lineage>
</organism>
<feature type="transmembrane region" description="Helical" evidence="1">
    <location>
        <begin position="28"/>
        <end position="50"/>
    </location>
</feature>
<comment type="caution">
    <text evidence="3">The sequence shown here is derived from an EMBL/GenBank/DDBJ whole genome shotgun (WGS) entry which is preliminary data.</text>
</comment>
<feature type="transmembrane region" description="Helical" evidence="1">
    <location>
        <begin position="56"/>
        <end position="80"/>
    </location>
</feature>
<accession>A0ABQ5Q9E7</accession>
<protein>
    <recommendedName>
        <fullName evidence="2">Signal transduction histidine kinase internal region domain-containing protein</fullName>
    </recommendedName>
</protein>
<keyword evidence="1" id="KW-1133">Transmembrane helix</keyword>
<dbReference type="PANTHER" id="PTHR34220:SF7">
    <property type="entry name" value="SENSOR HISTIDINE KINASE YPDA"/>
    <property type="match status" value="1"/>
</dbReference>
<dbReference type="Pfam" id="PF06580">
    <property type="entry name" value="His_kinase"/>
    <property type="match status" value="1"/>
</dbReference>
<dbReference type="Proteomes" id="UP001165089">
    <property type="component" value="Unassembled WGS sequence"/>
</dbReference>
<name>A0ABQ5Q9E7_9BACT</name>
<dbReference type="InterPro" id="IPR036890">
    <property type="entry name" value="HATPase_C_sf"/>
</dbReference>
<keyword evidence="4" id="KW-1185">Reference proteome</keyword>
<feature type="domain" description="Signal transduction histidine kinase internal region" evidence="2">
    <location>
        <begin position="171"/>
        <end position="248"/>
    </location>
</feature>
<reference evidence="3 4" key="1">
    <citation type="journal article" date="2023" name="Antonie Van Leeuwenhoek">
        <title>Mesoterricola silvestris gen. nov., sp. nov., Mesoterricola sediminis sp. nov., Geothrix oryzae sp. nov., Geothrix edaphica sp. nov., Geothrix rubra sp. nov., and Geothrix limicola sp. nov., six novel members of Acidobacteriota isolated from soils.</title>
        <authorList>
            <person name="Itoh H."/>
            <person name="Sugisawa Y."/>
            <person name="Mise K."/>
            <person name="Xu Z."/>
            <person name="Kuniyasu M."/>
            <person name="Ushijima N."/>
            <person name="Kawano K."/>
            <person name="Kobayashi E."/>
            <person name="Shiratori Y."/>
            <person name="Masuda Y."/>
            <person name="Senoo K."/>
        </authorList>
    </citation>
    <scope>NUCLEOTIDE SEQUENCE [LARGE SCALE GENOMIC DNA]</scope>
    <source>
        <strain evidence="3 4">Red803</strain>
    </source>
</reference>
<gene>
    <name evidence="3" type="ORF">GETHPA_28360</name>
</gene>
<dbReference type="PANTHER" id="PTHR34220">
    <property type="entry name" value="SENSOR HISTIDINE KINASE YPDA"/>
    <property type="match status" value="1"/>
</dbReference>
<dbReference type="EMBL" id="BSDD01000006">
    <property type="protein sequence ID" value="GLH71303.1"/>
    <property type="molecule type" value="Genomic_DNA"/>
</dbReference>
<proteinExistence type="predicted"/>
<keyword evidence="1" id="KW-0472">Membrane</keyword>
<evidence type="ECO:0000256" key="1">
    <source>
        <dbReference type="SAM" id="Phobius"/>
    </source>
</evidence>
<dbReference type="SUPFAM" id="SSF55874">
    <property type="entry name" value="ATPase domain of HSP90 chaperone/DNA topoisomerase II/histidine kinase"/>
    <property type="match status" value="1"/>
</dbReference>
<evidence type="ECO:0000259" key="2">
    <source>
        <dbReference type="Pfam" id="PF06580"/>
    </source>
</evidence>
<feature type="transmembrane region" description="Helical" evidence="1">
    <location>
        <begin position="133"/>
        <end position="151"/>
    </location>
</feature>
<sequence length="372" mass="41100">MEAAETWSDAIFEQSDPWKAWFPLARNWRVMGVTYLLWVGFLAYGLWAAHRLDAPWWWASALSAPLTHIGAFAFLAPLPWILPRRMAPPWRFILGFVLSLVTCETAAVLLPLFDGWLLAKGGVHFSLGKVINLYTSLVGPGMMIVGGLIAARAHSEERREASEAEAQIAKNRLLQSQIHPHVLFNALNGLAELVHKDAKAAERAIRHLSDLLRNLLQASEHVRLPLREERKVVADYLALEAIRLGPRLRVTWEWDPALDAFEVPPLLLQPLVENAIKHGIAPSVPGGDLVLRARLEGGAVLLEVWNSGMPFKEAVAGGGIGVKNLRSRLSLHFGSDATLTIGPSGQGTLACIRLEATQVECWHETVENPGRR</sequence>
<dbReference type="InterPro" id="IPR010559">
    <property type="entry name" value="Sig_transdc_His_kin_internal"/>
</dbReference>
<feature type="transmembrane region" description="Helical" evidence="1">
    <location>
        <begin position="92"/>
        <end position="113"/>
    </location>
</feature>
<evidence type="ECO:0000313" key="4">
    <source>
        <dbReference type="Proteomes" id="UP001165089"/>
    </source>
</evidence>
<evidence type="ECO:0000313" key="3">
    <source>
        <dbReference type="EMBL" id="GLH71303.1"/>
    </source>
</evidence>
<dbReference type="Gene3D" id="3.30.565.10">
    <property type="entry name" value="Histidine kinase-like ATPase, C-terminal domain"/>
    <property type="match status" value="1"/>
</dbReference>
<dbReference type="InterPro" id="IPR050640">
    <property type="entry name" value="Bact_2-comp_sensor_kinase"/>
</dbReference>
<keyword evidence="1" id="KW-0812">Transmembrane</keyword>